<protein>
    <submittedName>
        <fullName evidence="1">Uncharacterized protein</fullName>
    </submittedName>
</protein>
<dbReference type="InterPro" id="IPR011990">
    <property type="entry name" value="TPR-like_helical_dom_sf"/>
</dbReference>
<dbReference type="EMBL" id="CAJOBE010004859">
    <property type="protein sequence ID" value="CAF3950432.1"/>
    <property type="molecule type" value="Genomic_DNA"/>
</dbReference>
<gene>
    <name evidence="1" type="ORF">FNK824_LOCUS23188</name>
</gene>
<dbReference type="Gene3D" id="1.25.40.10">
    <property type="entry name" value="Tetratricopeptide repeat domain"/>
    <property type="match status" value="1"/>
</dbReference>
<comment type="caution">
    <text evidence="1">The sequence shown here is derived from an EMBL/GenBank/DDBJ whole genome shotgun (WGS) entry which is preliminary data.</text>
</comment>
<name>A0A819KJG9_9BILA</name>
<evidence type="ECO:0000313" key="2">
    <source>
        <dbReference type="Proteomes" id="UP000663874"/>
    </source>
</evidence>
<sequence>KSDRQQKASECYRKSLKLNPFLWSSFEALCRLGERVDTSIFCSSAIKSNRSISEHNQSQSCLTPYTESIKDIPSENQIIENVCS</sequence>
<accession>A0A819KJG9</accession>
<feature type="non-terminal residue" evidence="1">
    <location>
        <position position="1"/>
    </location>
</feature>
<organism evidence="1 2">
    <name type="scientific">Rotaria sordida</name>
    <dbReference type="NCBI Taxonomy" id="392033"/>
    <lineage>
        <taxon>Eukaryota</taxon>
        <taxon>Metazoa</taxon>
        <taxon>Spiralia</taxon>
        <taxon>Gnathifera</taxon>
        <taxon>Rotifera</taxon>
        <taxon>Eurotatoria</taxon>
        <taxon>Bdelloidea</taxon>
        <taxon>Philodinida</taxon>
        <taxon>Philodinidae</taxon>
        <taxon>Rotaria</taxon>
    </lineage>
</organism>
<dbReference type="AlphaFoldDB" id="A0A819KJG9"/>
<reference evidence="1" key="1">
    <citation type="submission" date="2021-02" db="EMBL/GenBank/DDBJ databases">
        <authorList>
            <person name="Nowell W R."/>
        </authorList>
    </citation>
    <scope>NUCLEOTIDE SEQUENCE</scope>
</reference>
<dbReference type="Proteomes" id="UP000663874">
    <property type="component" value="Unassembled WGS sequence"/>
</dbReference>
<proteinExistence type="predicted"/>
<evidence type="ECO:0000313" key="1">
    <source>
        <dbReference type="EMBL" id="CAF3950432.1"/>
    </source>
</evidence>